<feature type="repeat" description="ANK" evidence="3">
    <location>
        <begin position="800"/>
        <end position="832"/>
    </location>
</feature>
<feature type="compositionally biased region" description="Basic and acidic residues" evidence="4">
    <location>
        <begin position="416"/>
        <end position="428"/>
    </location>
</feature>
<evidence type="ECO:0000313" key="7">
    <source>
        <dbReference type="Proteomes" id="UP000572268"/>
    </source>
</evidence>
<dbReference type="Pfam" id="PF12796">
    <property type="entry name" value="Ank_2"/>
    <property type="match status" value="1"/>
</dbReference>
<keyword evidence="3" id="KW-0040">ANK repeat</keyword>
<sequence length="861" mass="93879">MLSRHHCRIRRILPRQALYRRFTTPTTNQAIPEGCPACSSTKVKDYTPCLDCPKCHFVSSSYSPFCPSCDSLQPPKPNACPVDYFQLLDQPHKFNLDTTVAEQSYRKWQTRLHPDKLASVEGADTDVAAAHSALVNDAINVLRSPLRRAVHLLELHAGINVDSEGDESKPEPSVLVEMFQYNEEVDDADGDEEELQRITRENNDRLKACEARLVTLCDEAHDWDAVKKEVNRMKFLAAAGCFPSLTTNQLLPPPPTPLGLPPSPTFQTASPPRLIGSGPLAMHPSSNLLGLPVGMPPPPLATSGVPGIPPGAVGDVHARVNAHHAEVEATIAEAEELRRQLIHLLGLQSRGPDAEKAVQSGSLGSMAEEVHHESSCPSNGARMAPPPAALEGSRPPSLPSTTPSLPPTVISSTSVPHDRAESPKETHARPVATDQRWEASPERPVSSARRSPRRGPFTSSVNTVPAALPARQYVMSHQNRDRQTDARERSIDASPGRNHASSEPDYERADSFTAAALQSAEGPLSKSAASVMSSTRTAEPSGTVPDYERMQAVDTAMTVPNLNSLKTVSSLKALRQQEEFLEAQHASHLRSNSDPRAATSDGPIYRDDSPTSMDQFVSPASDWQSKGGPTSSAFATARATDDGQEVGMYGPSHPDEDSHLSARYSGPPTSVTDLNLTNIPEVYQRALHAVEKHGYRTLKWSEGWTALHWAAQKNHYRICQYLLYKGADPNASDARGRTPVEVARNIGNRKIVQLFDRHREAHELDDNSEEEGVYRDVPEQFAEALRAVDVHGWQALRWADGWTALHWAAQEGRDDIVSYLLARNGDPLAADAAGKTPLDVARESGHSSVLEVLERASGGRP</sequence>
<dbReference type="PANTHER" id="PTHR14021:SF15">
    <property type="entry name" value="IRON-SULFUR CLUSTER CO-CHAPERONE PROTEIN HSCB"/>
    <property type="match status" value="1"/>
</dbReference>
<dbReference type="SMART" id="SM00248">
    <property type="entry name" value="ANK"/>
    <property type="match status" value="3"/>
</dbReference>
<dbReference type="Proteomes" id="UP000572268">
    <property type="component" value="Unassembled WGS sequence"/>
</dbReference>
<dbReference type="SUPFAM" id="SSF48403">
    <property type="entry name" value="Ankyrin repeat"/>
    <property type="match status" value="1"/>
</dbReference>
<comment type="caution">
    <text evidence="6">The sequence shown here is derived from an EMBL/GenBank/DDBJ whole genome shotgun (WGS) entry which is preliminary data.</text>
</comment>
<dbReference type="Gene3D" id="1.20.1280.20">
    <property type="entry name" value="HscB, C-terminal domain"/>
    <property type="match status" value="1"/>
</dbReference>
<dbReference type="GO" id="GO:0001671">
    <property type="term" value="F:ATPase activator activity"/>
    <property type="evidence" value="ECO:0007669"/>
    <property type="project" value="InterPro"/>
</dbReference>
<dbReference type="GO" id="GO:0051259">
    <property type="term" value="P:protein complex oligomerization"/>
    <property type="evidence" value="ECO:0007669"/>
    <property type="project" value="InterPro"/>
</dbReference>
<reference evidence="6 7" key="1">
    <citation type="submission" date="2020-04" db="EMBL/GenBank/DDBJ databases">
        <title>Perkinsus olseni comparative genomics.</title>
        <authorList>
            <person name="Bogema D.R."/>
        </authorList>
    </citation>
    <scope>NUCLEOTIDE SEQUENCE [LARGE SCALE GENOMIC DNA]</scope>
    <source>
        <strain evidence="6">ATCC PRA-31</strain>
    </source>
</reference>
<organism evidence="6 7">
    <name type="scientific">Perkinsus olseni</name>
    <name type="common">Perkinsus atlanticus</name>
    <dbReference type="NCBI Taxonomy" id="32597"/>
    <lineage>
        <taxon>Eukaryota</taxon>
        <taxon>Sar</taxon>
        <taxon>Alveolata</taxon>
        <taxon>Perkinsozoa</taxon>
        <taxon>Perkinsea</taxon>
        <taxon>Perkinsida</taxon>
        <taxon>Perkinsidae</taxon>
        <taxon>Perkinsus</taxon>
    </lineage>
</organism>
<name>A0A7J6M784_PEROL</name>
<dbReference type="InterPro" id="IPR004640">
    <property type="entry name" value="HscB"/>
</dbReference>
<feature type="compositionally biased region" description="Low complexity" evidence="4">
    <location>
        <begin position="393"/>
        <end position="415"/>
    </location>
</feature>
<dbReference type="InterPro" id="IPR009073">
    <property type="entry name" value="HscB_oligo_C"/>
</dbReference>
<dbReference type="InterPro" id="IPR002110">
    <property type="entry name" value="Ankyrin_rpt"/>
</dbReference>
<evidence type="ECO:0000259" key="5">
    <source>
        <dbReference type="Pfam" id="PF07743"/>
    </source>
</evidence>
<evidence type="ECO:0000256" key="3">
    <source>
        <dbReference type="PROSITE-ProRule" id="PRU00023"/>
    </source>
</evidence>
<dbReference type="Pfam" id="PF00023">
    <property type="entry name" value="Ank"/>
    <property type="match status" value="1"/>
</dbReference>
<dbReference type="CDD" id="cd06257">
    <property type="entry name" value="DnaJ"/>
    <property type="match status" value="1"/>
</dbReference>
<evidence type="ECO:0000313" key="6">
    <source>
        <dbReference type="EMBL" id="KAF4667325.1"/>
    </source>
</evidence>
<dbReference type="EMBL" id="JABANN010000184">
    <property type="protein sequence ID" value="KAF4667325.1"/>
    <property type="molecule type" value="Genomic_DNA"/>
</dbReference>
<dbReference type="Gene3D" id="1.25.40.20">
    <property type="entry name" value="Ankyrin repeat-containing domain"/>
    <property type="match status" value="2"/>
</dbReference>
<dbReference type="PROSITE" id="PS50297">
    <property type="entry name" value="ANK_REP_REGION"/>
    <property type="match status" value="2"/>
</dbReference>
<comment type="similarity">
    <text evidence="1">Belongs to the HscB family.</text>
</comment>
<evidence type="ECO:0000256" key="2">
    <source>
        <dbReference type="ARBA" id="ARBA00023186"/>
    </source>
</evidence>
<dbReference type="Pfam" id="PF07743">
    <property type="entry name" value="HSCB_C"/>
    <property type="match status" value="1"/>
</dbReference>
<feature type="region of interest" description="Disordered" evidence="4">
    <location>
        <begin position="583"/>
        <end position="634"/>
    </location>
</feature>
<dbReference type="InterPro" id="IPR001623">
    <property type="entry name" value="DnaJ_domain"/>
</dbReference>
<feature type="compositionally biased region" description="Polar residues" evidence="4">
    <location>
        <begin position="527"/>
        <end position="540"/>
    </location>
</feature>
<feature type="domain" description="Co-chaperone HscB C-terminal oligomerisation" evidence="5">
    <location>
        <begin position="172"/>
        <end position="236"/>
    </location>
</feature>
<proteinExistence type="inferred from homology"/>
<dbReference type="SUPFAM" id="SSF47144">
    <property type="entry name" value="HSC20 (HSCB), C-terminal oligomerisation domain"/>
    <property type="match status" value="1"/>
</dbReference>
<dbReference type="PROSITE" id="PS50088">
    <property type="entry name" value="ANK_REPEAT"/>
    <property type="match status" value="2"/>
</dbReference>
<dbReference type="InterPro" id="IPR036869">
    <property type="entry name" value="J_dom_sf"/>
</dbReference>
<gene>
    <name evidence="6" type="ORF">FOL46_002587</name>
</gene>
<keyword evidence="2" id="KW-0143">Chaperone</keyword>
<dbReference type="Gene3D" id="1.10.287.110">
    <property type="entry name" value="DnaJ domain"/>
    <property type="match status" value="1"/>
</dbReference>
<dbReference type="SUPFAM" id="SSF46565">
    <property type="entry name" value="Chaperone J-domain"/>
    <property type="match status" value="1"/>
</dbReference>
<evidence type="ECO:0000256" key="1">
    <source>
        <dbReference type="ARBA" id="ARBA00010476"/>
    </source>
</evidence>
<feature type="compositionally biased region" description="Basic and acidic residues" evidence="4">
    <location>
        <begin position="478"/>
        <end position="491"/>
    </location>
</feature>
<accession>A0A7J6M784</accession>
<dbReference type="InterPro" id="IPR036770">
    <property type="entry name" value="Ankyrin_rpt-contain_sf"/>
</dbReference>
<protein>
    <recommendedName>
        <fullName evidence="5">Co-chaperone HscB C-terminal oligomerisation domain-containing protein</fullName>
    </recommendedName>
</protein>
<dbReference type="GO" id="GO:0051087">
    <property type="term" value="F:protein-folding chaperone binding"/>
    <property type="evidence" value="ECO:0007669"/>
    <property type="project" value="InterPro"/>
</dbReference>
<dbReference type="GO" id="GO:0044571">
    <property type="term" value="P:[2Fe-2S] cluster assembly"/>
    <property type="evidence" value="ECO:0007669"/>
    <property type="project" value="InterPro"/>
</dbReference>
<dbReference type="InterPro" id="IPR036386">
    <property type="entry name" value="HscB_C_sf"/>
</dbReference>
<dbReference type="NCBIfam" id="TIGR00714">
    <property type="entry name" value="hscB"/>
    <property type="match status" value="1"/>
</dbReference>
<dbReference type="AlphaFoldDB" id="A0A7J6M784"/>
<feature type="region of interest" description="Disordered" evidence="4">
    <location>
        <begin position="350"/>
        <end position="508"/>
    </location>
</feature>
<feature type="compositionally biased region" description="Polar residues" evidence="4">
    <location>
        <begin position="621"/>
        <end position="634"/>
    </location>
</feature>
<dbReference type="PANTHER" id="PTHR14021">
    <property type="entry name" value="IRON-SULFUR CLUSTER CO-CHAPERONE PROTEIN HSCB"/>
    <property type="match status" value="1"/>
</dbReference>
<dbReference type="GO" id="GO:0005739">
    <property type="term" value="C:mitochondrion"/>
    <property type="evidence" value="ECO:0007669"/>
    <property type="project" value="TreeGrafter"/>
</dbReference>
<feature type="region of interest" description="Disordered" evidence="4">
    <location>
        <begin position="525"/>
        <end position="546"/>
    </location>
</feature>
<evidence type="ECO:0000256" key="4">
    <source>
        <dbReference type="SAM" id="MobiDB-lite"/>
    </source>
</evidence>
<feature type="repeat" description="ANK" evidence="3">
    <location>
        <begin position="702"/>
        <end position="734"/>
    </location>
</feature>